<accession>X0Q6W9</accession>
<dbReference type="GO" id="GO:0042597">
    <property type="term" value="C:periplasmic space"/>
    <property type="evidence" value="ECO:0007669"/>
    <property type="project" value="UniProtKB-ARBA"/>
</dbReference>
<dbReference type="OrthoDB" id="9796817at2"/>
<proteinExistence type="predicted"/>
<protein>
    <submittedName>
        <fullName evidence="4">Putative ABC transporter substrate-binding protein</fullName>
    </submittedName>
</protein>
<dbReference type="RefSeq" id="WP_052033373.1">
    <property type="nucleotide sequence ID" value="NZ_BAWF01000038.1"/>
</dbReference>
<dbReference type="Proteomes" id="UP000019491">
    <property type="component" value="Unassembled WGS sequence"/>
</dbReference>
<dbReference type="GO" id="GO:0043190">
    <property type="term" value="C:ATP-binding cassette (ABC) transporter complex"/>
    <property type="evidence" value="ECO:0007669"/>
    <property type="project" value="InterPro"/>
</dbReference>
<dbReference type="Pfam" id="PF00496">
    <property type="entry name" value="SBP_bac_5"/>
    <property type="match status" value="1"/>
</dbReference>
<dbReference type="AlphaFoldDB" id="X0Q6W9"/>
<evidence type="ECO:0000313" key="4">
    <source>
        <dbReference type="EMBL" id="GAF47127.1"/>
    </source>
</evidence>
<dbReference type="InterPro" id="IPR039424">
    <property type="entry name" value="SBP_5"/>
</dbReference>
<dbReference type="PANTHER" id="PTHR30290">
    <property type="entry name" value="PERIPLASMIC BINDING COMPONENT OF ABC TRANSPORTER"/>
    <property type="match status" value="1"/>
</dbReference>
<dbReference type="SUPFAM" id="SSF53850">
    <property type="entry name" value="Periplasmic binding protein-like II"/>
    <property type="match status" value="1"/>
</dbReference>
<dbReference type="Gene3D" id="3.40.190.10">
    <property type="entry name" value="Periplasmic binding protein-like II"/>
    <property type="match status" value="1"/>
</dbReference>
<sequence length="568" mass="61905">MTKRVRKLLAIGVTAATILGLAACTADPEPGSGSGAPTSQPQPGGTFTLALSSYPQRGLNPHYGASFDASQVLRNVYDSLVSADENEQFHPWLATAWTISPDGLVYDFQLRQDVTFQDGERFDAHAVKANIDLAHNPEYPGYSDVGVLNYSSVNSVEVVDPYRVRIALNTPRADFLSTLSGIGGAIVSPRSLSNRDSWASGEGFVGTGPFKLDKAVPGQELDFRKNPDYNWPPATASHQGPAYVDELVVKYIPEASTRAGLLESGEVDAIGTVKAEDIGLFQGISGYQYEQKGSSGSPKLLYLNVTNGPTMDKRVRQALTTGVDLNSVIQNVTRGTQDRAWSIISPQSRYFDGKYQGSNSVNIVRANTVLDEAGWRDRDSDNYRVNSAGDRLTIRVLASVPGYPEDDFLKAWQAELRQNLGVEVELKYVENALVYDLLAQNQYEAFPRQVGGLDLSLQLNRGFGSVTPDIKYGQVDGITLGSVVAGSKLADKQVDEWLLNATKATDQDARKQWFDKIAQYVHDNAVAIPLYTDRNSAAATANVHGLHTLFDAPRNVVNGWSYDIAVDR</sequence>
<dbReference type="InterPro" id="IPR030678">
    <property type="entry name" value="Peptide/Ni-bd"/>
</dbReference>
<dbReference type="EMBL" id="BAWF01000038">
    <property type="protein sequence ID" value="GAF47127.1"/>
    <property type="molecule type" value="Genomic_DNA"/>
</dbReference>
<dbReference type="GO" id="GO:0015833">
    <property type="term" value="P:peptide transport"/>
    <property type="evidence" value="ECO:0007669"/>
    <property type="project" value="TreeGrafter"/>
</dbReference>
<evidence type="ECO:0000313" key="5">
    <source>
        <dbReference type="Proteomes" id="UP000019491"/>
    </source>
</evidence>
<feature type="region of interest" description="Disordered" evidence="1">
    <location>
        <begin position="27"/>
        <end position="47"/>
    </location>
</feature>
<organism evidence="4 5">
    <name type="scientific">Rhodococcus wratislaviensis NBRC 100605</name>
    <dbReference type="NCBI Taxonomy" id="1219028"/>
    <lineage>
        <taxon>Bacteria</taxon>
        <taxon>Bacillati</taxon>
        <taxon>Actinomycetota</taxon>
        <taxon>Actinomycetes</taxon>
        <taxon>Mycobacteriales</taxon>
        <taxon>Nocardiaceae</taxon>
        <taxon>Rhodococcus</taxon>
    </lineage>
</organism>
<comment type="caution">
    <text evidence="4">The sequence shown here is derived from an EMBL/GenBank/DDBJ whole genome shotgun (WGS) entry which is preliminary data.</text>
</comment>
<dbReference type="PROSITE" id="PS51257">
    <property type="entry name" value="PROKAR_LIPOPROTEIN"/>
    <property type="match status" value="1"/>
</dbReference>
<dbReference type="GO" id="GO:1904680">
    <property type="term" value="F:peptide transmembrane transporter activity"/>
    <property type="evidence" value="ECO:0007669"/>
    <property type="project" value="TreeGrafter"/>
</dbReference>
<reference evidence="4 5" key="1">
    <citation type="submission" date="2014-02" db="EMBL/GenBank/DDBJ databases">
        <title>Whole genome shotgun sequence of Rhodococcus wratislaviensis NBRC 100605.</title>
        <authorList>
            <person name="Hosoyama A."/>
            <person name="Tsuchikane K."/>
            <person name="Yoshida I."/>
            <person name="Ohji S."/>
            <person name="Ichikawa N."/>
            <person name="Yamazoe A."/>
            <person name="Fujita N."/>
        </authorList>
    </citation>
    <scope>NUCLEOTIDE SEQUENCE [LARGE SCALE GENOMIC DNA]</scope>
    <source>
        <strain evidence="4 5">NBRC 100605</strain>
    </source>
</reference>
<dbReference type="Gene3D" id="3.10.105.10">
    <property type="entry name" value="Dipeptide-binding Protein, Domain 3"/>
    <property type="match status" value="1"/>
</dbReference>
<name>X0Q6W9_RHOWR</name>
<feature type="compositionally biased region" description="Polar residues" evidence="1">
    <location>
        <begin position="35"/>
        <end position="47"/>
    </location>
</feature>
<dbReference type="PIRSF" id="PIRSF002741">
    <property type="entry name" value="MppA"/>
    <property type="match status" value="1"/>
</dbReference>
<dbReference type="InterPro" id="IPR000914">
    <property type="entry name" value="SBP_5_dom"/>
</dbReference>
<evidence type="ECO:0000259" key="3">
    <source>
        <dbReference type="Pfam" id="PF00496"/>
    </source>
</evidence>
<evidence type="ECO:0000256" key="1">
    <source>
        <dbReference type="SAM" id="MobiDB-lite"/>
    </source>
</evidence>
<gene>
    <name evidence="4" type="ORF">RW1_038_00480</name>
</gene>
<feature type="domain" description="Solute-binding protein family 5" evidence="3">
    <location>
        <begin position="89"/>
        <end position="449"/>
    </location>
</feature>
<feature type="signal peptide" evidence="2">
    <location>
        <begin position="1"/>
        <end position="22"/>
    </location>
</feature>
<keyword evidence="5" id="KW-1185">Reference proteome</keyword>
<keyword evidence="2" id="KW-0732">Signal</keyword>
<feature type="chain" id="PRO_5039646206" evidence="2">
    <location>
        <begin position="23"/>
        <end position="568"/>
    </location>
</feature>
<evidence type="ECO:0000256" key="2">
    <source>
        <dbReference type="SAM" id="SignalP"/>
    </source>
</evidence>